<dbReference type="AlphaFoldDB" id="I3S612"/>
<dbReference type="EMBL" id="BT135909">
    <property type="protein sequence ID" value="AFK35704.1"/>
    <property type="molecule type" value="mRNA"/>
</dbReference>
<accession>I3S612</accession>
<dbReference type="Pfam" id="PF07911">
    <property type="entry name" value="DUF1677"/>
    <property type="match status" value="1"/>
</dbReference>
<reference evidence="2" key="1">
    <citation type="submission" date="2012-05" db="EMBL/GenBank/DDBJ databases">
        <authorList>
            <person name="Krishnakumar V."/>
            <person name="Cheung F."/>
            <person name="Xiao Y."/>
            <person name="Chan A."/>
            <person name="Moskal W.A."/>
            <person name="Town C.D."/>
        </authorList>
    </citation>
    <scope>NUCLEOTIDE SEQUENCE</scope>
</reference>
<evidence type="ECO:0008006" key="3">
    <source>
        <dbReference type="Google" id="ProtNLM"/>
    </source>
</evidence>
<sequence length="180" mass="19522">MSTTVISDPMVISAVPEAQPATTSILVAQSDVEFAVCDCCGLTEECTPAYIERIRERYHGKWVCGLCAEAIKDEIVRFERLVSTEEAMMKHMNFCKKFNSSGPPPNPAVHLISAMRQILRRSLDSPRVRSTPSSPTKKTSRAIRGGSSGLARFESCFSTLSGVPDGIGIGIEQDATLGIL</sequence>
<protein>
    <recommendedName>
        <fullName evidence="3">DUF1677 family protein</fullName>
    </recommendedName>
</protein>
<feature type="region of interest" description="Disordered" evidence="1">
    <location>
        <begin position="124"/>
        <end position="144"/>
    </location>
</feature>
<dbReference type="PANTHER" id="PTHR33108:SF32">
    <property type="entry name" value="DUF1677 FAMILY PROTEIN (DUF1677)"/>
    <property type="match status" value="1"/>
</dbReference>
<proteinExistence type="evidence at transcript level"/>
<dbReference type="InterPro" id="IPR012876">
    <property type="entry name" value="DUF1677_pln"/>
</dbReference>
<organism evidence="2">
    <name type="scientific">Lotus japonicus</name>
    <name type="common">Lotus corniculatus var. japonicus</name>
    <dbReference type="NCBI Taxonomy" id="34305"/>
    <lineage>
        <taxon>Eukaryota</taxon>
        <taxon>Viridiplantae</taxon>
        <taxon>Streptophyta</taxon>
        <taxon>Embryophyta</taxon>
        <taxon>Tracheophyta</taxon>
        <taxon>Spermatophyta</taxon>
        <taxon>Magnoliopsida</taxon>
        <taxon>eudicotyledons</taxon>
        <taxon>Gunneridae</taxon>
        <taxon>Pentapetalae</taxon>
        <taxon>rosids</taxon>
        <taxon>fabids</taxon>
        <taxon>Fabales</taxon>
        <taxon>Fabaceae</taxon>
        <taxon>Papilionoideae</taxon>
        <taxon>50 kb inversion clade</taxon>
        <taxon>NPAAA clade</taxon>
        <taxon>Hologalegina</taxon>
        <taxon>robinioid clade</taxon>
        <taxon>Loteae</taxon>
        <taxon>Lotus</taxon>
    </lineage>
</organism>
<feature type="compositionally biased region" description="Low complexity" evidence="1">
    <location>
        <begin position="128"/>
        <end position="137"/>
    </location>
</feature>
<dbReference type="PANTHER" id="PTHR33108">
    <property type="entry name" value="OS01G0745000 PROTEIN"/>
    <property type="match status" value="1"/>
</dbReference>
<evidence type="ECO:0000256" key="1">
    <source>
        <dbReference type="SAM" id="MobiDB-lite"/>
    </source>
</evidence>
<evidence type="ECO:0000313" key="2">
    <source>
        <dbReference type="EMBL" id="AFK35704.1"/>
    </source>
</evidence>
<name>I3S612_LOTJA</name>